<dbReference type="EMBL" id="GBXM01043994">
    <property type="protein sequence ID" value="JAH64583.1"/>
    <property type="molecule type" value="Transcribed_RNA"/>
</dbReference>
<name>A0A0E9UHV2_ANGAN</name>
<proteinExistence type="predicted"/>
<organism evidence="1">
    <name type="scientific">Anguilla anguilla</name>
    <name type="common">European freshwater eel</name>
    <name type="synonym">Muraena anguilla</name>
    <dbReference type="NCBI Taxonomy" id="7936"/>
    <lineage>
        <taxon>Eukaryota</taxon>
        <taxon>Metazoa</taxon>
        <taxon>Chordata</taxon>
        <taxon>Craniata</taxon>
        <taxon>Vertebrata</taxon>
        <taxon>Euteleostomi</taxon>
        <taxon>Actinopterygii</taxon>
        <taxon>Neopterygii</taxon>
        <taxon>Teleostei</taxon>
        <taxon>Anguilliformes</taxon>
        <taxon>Anguillidae</taxon>
        <taxon>Anguilla</taxon>
    </lineage>
</organism>
<dbReference type="AlphaFoldDB" id="A0A0E9UHV2"/>
<accession>A0A0E9UHV2</accession>
<sequence>MKRGALDLGQFLLAFALAITLIQIDLGIICPQEV</sequence>
<reference evidence="1" key="2">
    <citation type="journal article" date="2015" name="Fish Shellfish Immunol.">
        <title>Early steps in the European eel (Anguilla anguilla)-Vibrio vulnificus interaction in the gills: Role of the RtxA13 toxin.</title>
        <authorList>
            <person name="Callol A."/>
            <person name="Pajuelo D."/>
            <person name="Ebbesson L."/>
            <person name="Teles M."/>
            <person name="MacKenzie S."/>
            <person name="Amaro C."/>
        </authorList>
    </citation>
    <scope>NUCLEOTIDE SEQUENCE</scope>
</reference>
<protein>
    <submittedName>
        <fullName evidence="1">Uncharacterized protein</fullName>
    </submittedName>
</protein>
<evidence type="ECO:0000313" key="1">
    <source>
        <dbReference type="EMBL" id="JAH64583.1"/>
    </source>
</evidence>
<reference evidence="1" key="1">
    <citation type="submission" date="2014-11" db="EMBL/GenBank/DDBJ databases">
        <authorList>
            <person name="Amaro Gonzalez C."/>
        </authorList>
    </citation>
    <scope>NUCLEOTIDE SEQUENCE</scope>
</reference>